<dbReference type="PROSITE" id="PS50076">
    <property type="entry name" value="DNAJ_2"/>
    <property type="match status" value="1"/>
</dbReference>
<dbReference type="AlphaFoldDB" id="A0A060T9C7"/>
<dbReference type="CDD" id="cd06257">
    <property type="entry name" value="DnaJ"/>
    <property type="match status" value="1"/>
</dbReference>
<gene>
    <name evidence="3" type="ORF">GNLVRS02_ARAD1C43406g</name>
</gene>
<dbReference type="Gene3D" id="1.10.287.110">
    <property type="entry name" value="DnaJ domain"/>
    <property type="match status" value="1"/>
</dbReference>
<accession>A0A060T9C7</accession>
<dbReference type="SMART" id="SM00271">
    <property type="entry name" value="DnaJ"/>
    <property type="match status" value="1"/>
</dbReference>
<dbReference type="SUPFAM" id="SSF46565">
    <property type="entry name" value="Chaperone J-domain"/>
    <property type="match status" value="1"/>
</dbReference>
<dbReference type="EMBL" id="HG937693">
    <property type="protein sequence ID" value="CDP35786.1"/>
    <property type="molecule type" value="Genomic_DNA"/>
</dbReference>
<dbReference type="Pfam" id="PF00226">
    <property type="entry name" value="DnaJ"/>
    <property type="match status" value="1"/>
</dbReference>
<dbReference type="PANTHER" id="PTHR46620">
    <property type="entry name" value="J DOMAIN-CONTAINING PROTEIN SPF31"/>
    <property type="match status" value="1"/>
</dbReference>
<name>A0A060T9C7_BLAAD</name>
<sequence>MADDSVETLLASEASEFTKDKEIDRILNAFPLDAYSVLDLQPGCTLDDIKKQYRKKSLLIHPDKTKNPQAPDAFDKLKKAQSLLADDKSREALDQTFVDARRMLIRDKKWSYNDERLKGDEFLSEWREKIREVLIENELRKRRLARIQMEEEGRLKRKLEEEQEAKRKKRESEKAWEDSRDSRVSTWRGYQREVEKKKLKKKKLNVLG</sequence>
<reference evidence="3" key="1">
    <citation type="submission" date="2014-02" db="EMBL/GenBank/DDBJ databases">
        <authorList>
            <person name="Genoscope - CEA"/>
        </authorList>
    </citation>
    <scope>NUCLEOTIDE SEQUENCE</scope>
    <source>
        <strain evidence="3">LS3</strain>
    </source>
</reference>
<dbReference type="InterPro" id="IPR001623">
    <property type="entry name" value="DnaJ_domain"/>
</dbReference>
<organism evidence="3">
    <name type="scientific">Blastobotrys adeninivorans</name>
    <name type="common">Yeast</name>
    <name type="synonym">Arxula adeninivorans</name>
    <dbReference type="NCBI Taxonomy" id="409370"/>
    <lineage>
        <taxon>Eukaryota</taxon>
        <taxon>Fungi</taxon>
        <taxon>Dikarya</taxon>
        <taxon>Ascomycota</taxon>
        <taxon>Saccharomycotina</taxon>
        <taxon>Dipodascomycetes</taxon>
        <taxon>Dipodascales</taxon>
        <taxon>Trichomonascaceae</taxon>
        <taxon>Blastobotrys</taxon>
    </lineage>
</organism>
<feature type="region of interest" description="Disordered" evidence="1">
    <location>
        <begin position="159"/>
        <end position="184"/>
    </location>
</feature>
<evidence type="ECO:0000259" key="2">
    <source>
        <dbReference type="PROSITE" id="PS50076"/>
    </source>
</evidence>
<feature type="compositionally biased region" description="Basic and acidic residues" evidence="1">
    <location>
        <begin position="170"/>
        <end position="183"/>
    </location>
</feature>
<evidence type="ECO:0000256" key="1">
    <source>
        <dbReference type="SAM" id="MobiDB-lite"/>
    </source>
</evidence>
<feature type="domain" description="J" evidence="2">
    <location>
        <begin position="33"/>
        <end position="97"/>
    </location>
</feature>
<reference evidence="3" key="2">
    <citation type="submission" date="2014-06" db="EMBL/GenBank/DDBJ databases">
        <title>The complete genome of Blastobotrys (Arxula) adeninivorans LS3 - a yeast of biotechnological interest.</title>
        <authorList>
            <person name="Kunze G."/>
            <person name="Gaillardin C."/>
            <person name="Czernicka M."/>
            <person name="Durrens P."/>
            <person name="Martin T."/>
            <person name="Boer E."/>
            <person name="Gabaldon T."/>
            <person name="Cruz J."/>
            <person name="Talla E."/>
            <person name="Marck C."/>
            <person name="Goffeau A."/>
            <person name="Barbe V."/>
            <person name="Baret P."/>
            <person name="Baronian K."/>
            <person name="Beier S."/>
            <person name="Bleykasten C."/>
            <person name="Bode R."/>
            <person name="Casaregola S."/>
            <person name="Despons L."/>
            <person name="Fairhead C."/>
            <person name="Giersberg M."/>
            <person name="Gierski P."/>
            <person name="Hahnel U."/>
            <person name="Hartmann A."/>
            <person name="Jankowska D."/>
            <person name="Jubin C."/>
            <person name="Jung P."/>
            <person name="Lafontaine I."/>
            <person name="Leh-Louis V."/>
            <person name="Lemaire M."/>
            <person name="Marcet-Houben M."/>
            <person name="Mascher M."/>
            <person name="Morel G."/>
            <person name="Richard G.-F."/>
            <person name="Riechen J."/>
            <person name="Sacerdot C."/>
            <person name="Sarkar A."/>
            <person name="Savel G."/>
            <person name="Schacherer J."/>
            <person name="Sherman D."/>
            <person name="Straub M.-L."/>
            <person name="Stein N."/>
            <person name="Thierry A."/>
            <person name="Trautwein-Schult A."/>
            <person name="Westhof E."/>
            <person name="Worch S."/>
            <person name="Dujon B."/>
            <person name="Souciet J.-L."/>
            <person name="Wincker P."/>
            <person name="Scholz U."/>
            <person name="Neuveglise N."/>
        </authorList>
    </citation>
    <scope>NUCLEOTIDE SEQUENCE</scope>
    <source>
        <strain evidence="3">LS3</strain>
    </source>
</reference>
<evidence type="ECO:0000313" key="3">
    <source>
        <dbReference type="EMBL" id="CDP35786.1"/>
    </source>
</evidence>
<dbReference type="InterPro" id="IPR036869">
    <property type="entry name" value="J_dom_sf"/>
</dbReference>
<dbReference type="PhylomeDB" id="A0A060T9C7"/>
<dbReference type="PANTHER" id="PTHR46620:SF1">
    <property type="entry name" value="J DOMAIN-CONTAINING PROTEIN SPF31"/>
    <property type="match status" value="1"/>
</dbReference>
<protein>
    <submittedName>
        <fullName evidence="3">ARAD1C43406p</fullName>
    </submittedName>
</protein>
<dbReference type="PRINTS" id="PR00625">
    <property type="entry name" value="JDOMAIN"/>
</dbReference>
<proteinExistence type="predicted"/>